<organism evidence="2 3">
    <name type="scientific">Pacificimonas flava</name>
    <dbReference type="NCBI Taxonomy" id="1234595"/>
    <lineage>
        <taxon>Bacteria</taxon>
        <taxon>Pseudomonadati</taxon>
        <taxon>Pseudomonadota</taxon>
        <taxon>Alphaproteobacteria</taxon>
        <taxon>Sphingomonadales</taxon>
        <taxon>Sphingosinicellaceae</taxon>
        <taxon>Pacificimonas</taxon>
    </lineage>
</organism>
<dbReference type="Proteomes" id="UP000198462">
    <property type="component" value="Unassembled WGS sequence"/>
</dbReference>
<name>A0A219B288_9SPHN</name>
<dbReference type="Pfam" id="PF09923">
    <property type="entry name" value="DUF2155"/>
    <property type="match status" value="1"/>
</dbReference>
<dbReference type="RefSeq" id="WP_088711113.1">
    <property type="nucleotide sequence ID" value="NZ_NFZT01000001.1"/>
</dbReference>
<dbReference type="OrthoDB" id="9810376at2"/>
<evidence type="ECO:0000256" key="1">
    <source>
        <dbReference type="SAM" id="SignalP"/>
    </source>
</evidence>
<protein>
    <recommendedName>
        <fullName evidence="4">DUF2155 domain-containing protein</fullName>
    </recommendedName>
</protein>
<keyword evidence="3" id="KW-1185">Reference proteome</keyword>
<reference evidence="3" key="1">
    <citation type="submission" date="2017-05" db="EMBL/GenBank/DDBJ databases">
        <authorList>
            <person name="Lin X."/>
        </authorList>
    </citation>
    <scope>NUCLEOTIDE SEQUENCE [LARGE SCALE GENOMIC DNA]</scope>
    <source>
        <strain evidence="3">JLT2012</strain>
    </source>
</reference>
<feature type="signal peptide" evidence="1">
    <location>
        <begin position="1"/>
        <end position="29"/>
    </location>
</feature>
<evidence type="ECO:0008006" key="4">
    <source>
        <dbReference type="Google" id="ProtNLM"/>
    </source>
</evidence>
<gene>
    <name evidence="2" type="ORF">B5C34_01820</name>
</gene>
<evidence type="ECO:0000313" key="3">
    <source>
        <dbReference type="Proteomes" id="UP000198462"/>
    </source>
</evidence>
<feature type="chain" id="PRO_5013030371" description="DUF2155 domain-containing protein" evidence="1">
    <location>
        <begin position="30"/>
        <end position="152"/>
    </location>
</feature>
<accession>A0A219B288</accession>
<dbReference type="EMBL" id="NFZT01000001">
    <property type="protein sequence ID" value="OWV32314.1"/>
    <property type="molecule type" value="Genomic_DNA"/>
</dbReference>
<proteinExistence type="predicted"/>
<sequence>MTRCAAGLFLTRSAALVGGVLMLAAPAAAQQAETSGPTPMEERIAVIAVLDKVSQVVTEYEMSPGDSEDYRALSIRLVACEKTPPWAPREEEGAFIQIDDRRAGEGESRRLFSGWLFANSPSLNSFDNPAYDVWVRSCTMDFPDTPSGEAEN</sequence>
<keyword evidence="1" id="KW-0732">Signal</keyword>
<comment type="caution">
    <text evidence="2">The sequence shown here is derived from an EMBL/GenBank/DDBJ whole genome shotgun (WGS) entry which is preliminary data.</text>
</comment>
<dbReference type="AlphaFoldDB" id="A0A219B288"/>
<dbReference type="InterPro" id="IPR019225">
    <property type="entry name" value="DUF2155"/>
</dbReference>
<evidence type="ECO:0000313" key="2">
    <source>
        <dbReference type="EMBL" id="OWV32314.1"/>
    </source>
</evidence>